<evidence type="ECO:0000256" key="1">
    <source>
        <dbReference type="ARBA" id="ARBA00023015"/>
    </source>
</evidence>
<dbReference type="SMART" id="SM00345">
    <property type="entry name" value="HTH_GNTR"/>
    <property type="match status" value="1"/>
</dbReference>
<feature type="domain" description="HTH gntR-type" evidence="5">
    <location>
        <begin position="2"/>
        <end position="69"/>
    </location>
</feature>
<dbReference type="EMBL" id="JBHSIS010000002">
    <property type="protein sequence ID" value="MFC4852940.1"/>
    <property type="molecule type" value="Genomic_DNA"/>
</dbReference>
<comment type="caution">
    <text evidence="6">The sequence shown here is derived from an EMBL/GenBank/DDBJ whole genome shotgun (WGS) entry which is preliminary data.</text>
</comment>
<evidence type="ECO:0000256" key="3">
    <source>
        <dbReference type="ARBA" id="ARBA00023163"/>
    </source>
</evidence>
<sequence length="247" mass="26945">MATLHEEVLAKLGPLIISGTLAPGSTVNLEWVQQEFTVSRTVAREVVQVLASMRLVSSRRRTGVTVLPKDLWDNYDRAVIRWRLAGPERGAQLHQLSQLRSAIEPPAAALAAQHAVDRQRDRIVELGAAMEAAGAAGDLTTFLEHDVAYHRLLLESSGNAMFAGLADVVEEVLRGRTLHHLMPPRPKPEARRLHLVVAEAVASGESEVARAAMTAICVEVTNEMGQVSGQGDSDTRPHRDQMTSHRP</sequence>
<dbReference type="PROSITE" id="PS50949">
    <property type="entry name" value="HTH_GNTR"/>
    <property type="match status" value="1"/>
</dbReference>
<dbReference type="InterPro" id="IPR036390">
    <property type="entry name" value="WH_DNA-bd_sf"/>
</dbReference>
<feature type="compositionally biased region" description="Basic and acidic residues" evidence="4">
    <location>
        <begin position="233"/>
        <end position="247"/>
    </location>
</feature>
<organism evidence="6 7">
    <name type="scientific">Actinophytocola glycyrrhizae</name>
    <dbReference type="NCBI Taxonomy" id="2044873"/>
    <lineage>
        <taxon>Bacteria</taxon>
        <taxon>Bacillati</taxon>
        <taxon>Actinomycetota</taxon>
        <taxon>Actinomycetes</taxon>
        <taxon>Pseudonocardiales</taxon>
        <taxon>Pseudonocardiaceae</taxon>
    </lineage>
</organism>
<dbReference type="SUPFAM" id="SSF48008">
    <property type="entry name" value="GntR ligand-binding domain-like"/>
    <property type="match status" value="1"/>
</dbReference>
<dbReference type="SMART" id="SM00895">
    <property type="entry name" value="FCD"/>
    <property type="match status" value="1"/>
</dbReference>
<keyword evidence="1" id="KW-0805">Transcription regulation</keyword>
<name>A0ABV9RX92_9PSEU</name>
<dbReference type="Pfam" id="PF07729">
    <property type="entry name" value="FCD"/>
    <property type="match status" value="1"/>
</dbReference>
<dbReference type="Pfam" id="PF00392">
    <property type="entry name" value="GntR"/>
    <property type="match status" value="1"/>
</dbReference>
<dbReference type="InterPro" id="IPR008920">
    <property type="entry name" value="TF_FadR/GntR_C"/>
</dbReference>
<keyword evidence="7" id="KW-1185">Reference proteome</keyword>
<feature type="region of interest" description="Disordered" evidence="4">
    <location>
        <begin position="224"/>
        <end position="247"/>
    </location>
</feature>
<accession>A0ABV9RX92</accession>
<keyword evidence="2" id="KW-0238">DNA-binding</keyword>
<evidence type="ECO:0000259" key="5">
    <source>
        <dbReference type="PROSITE" id="PS50949"/>
    </source>
</evidence>
<dbReference type="PANTHER" id="PTHR43537">
    <property type="entry name" value="TRANSCRIPTIONAL REGULATOR, GNTR FAMILY"/>
    <property type="match status" value="1"/>
</dbReference>
<dbReference type="Gene3D" id="1.20.120.530">
    <property type="entry name" value="GntR ligand-binding domain-like"/>
    <property type="match status" value="1"/>
</dbReference>
<dbReference type="PANTHER" id="PTHR43537:SF44">
    <property type="entry name" value="GNTR FAMILY REGULATORY PROTEIN"/>
    <property type="match status" value="1"/>
</dbReference>
<dbReference type="SUPFAM" id="SSF46785">
    <property type="entry name" value="Winged helix' DNA-binding domain"/>
    <property type="match status" value="1"/>
</dbReference>
<evidence type="ECO:0000313" key="7">
    <source>
        <dbReference type="Proteomes" id="UP001595859"/>
    </source>
</evidence>
<keyword evidence="3" id="KW-0804">Transcription</keyword>
<gene>
    <name evidence="6" type="ORF">ACFPCV_05440</name>
</gene>
<dbReference type="Proteomes" id="UP001595859">
    <property type="component" value="Unassembled WGS sequence"/>
</dbReference>
<evidence type="ECO:0000313" key="6">
    <source>
        <dbReference type="EMBL" id="MFC4852940.1"/>
    </source>
</evidence>
<dbReference type="Gene3D" id="1.10.10.10">
    <property type="entry name" value="Winged helix-like DNA-binding domain superfamily/Winged helix DNA-binding domain"/>
    <property type="match status" value="1"/>
</dbReference>
<reference evidence="7" key="1">
    <citation type="journal article" date="2019" name="Int. J. Syst. Evol. Microbiol.">
        <title>The Global Catalogue of Microorganisms (GCM) 10K type strain sequencing project: providing services to taxonomists for standard genome sequencing and annotation.</title>
        <authorList>
            <consortium name="The Broad Institute Genomics Platform"/>
            <consortium name="The Broad Institute Genome Sequencing Center for Infectious Disease"/>
            <person name="Wu L."/>
            <person name="Ma J."/>
        </authorList>
    </citation>
    <scope>NUCLEOTIDE SEQUENCE [LARGE SCALE GENOMIC DNA]</scope>
    <source>
        <strain evidence="7">ZS-22-S1</strain>
    </source>
</reference>
<evidence type="ECO:0000256" key="4">
    <source>
        <dbReference type="SAM" id="MobiDB-lite"/>
    </source>
</evidence>
<dbReference type="InterPro" id="IPR000524">
    <property type="entry name" value="Tscrpt_reg_HTH_GntR"/>
</dbReference>
<proteinExistence type="predicted"/>
<dbReference type="InterPro" id="IPR036388">
    <property type="entry name" value="WH-like_DNA-bd_sf"/>
</dbReference>
<evidence type="ECO:0000256" key="2">
    <source>
        <dbReference type="ARBA" id="ARBA00023125"/>
    </source>
</evidence>
<protein>
    <submittedName>
        <fullName evidence="6">FadR/GntR family transcriptional regulator</fullName>
    </submittedName>
</protein>
<dbReference type="InterPro" id="IPR011711">
    <property type="entry name" value="GntR_C"/>
</dbReference>
<dbReference type="RefSeq" id="WP_378054890.1">
    <property type="nucleotide sequence ID" value="NZ_JBHSIS010000002.1"/>
</dbReference>